<accession>A0AAW1UXF1</accession>
<dbReference type="InterPro" id="IPR012674">
    <property type="entry name" value="Calycin"/>
</dbReference>
<comment type="caution">
    <text evidence="1">The sequence shown here is derived from an EMBL/GenBank/DDBJ whole genome shotgun (WGS) entry which is preliminary data.</text>
</comment>
<keyword evidence="2" id="KW-1185">Reference proteome</keyword>
<organism evidence="1 2">
    <name type="scientific">Henosepilachna vigintioctopunctata</name>
    <dbReference type="NCBI Taxonomy" id="420089"/>
    <lineage>
        <taxon>Eukaryota</taxon>
        <taxon>Metazoa</taxon>
        <taxon>Ecdysozoa</taxon>
        <taxon>Arthropoda</taxon>
        <taxon>Hexapoda</taxon>
        <taxon>Insecta</taxon>
        <taxon>Pterygota</taxon>
        <taxon>Neoptera</taxon>
        <taxon>Endopterygota</taxon>
        <taxon>Coleoptera</taxon>
        <taxon>Polyphaga</taxon>
        <taxon>Cucujiformia</taxon>
        <taxon>Coccinelloidea</taxon>
        <taxon>Coccinellidae</taxon>
        <taxon>Epilachninae</taxon>
        <taxon>Epilachnini</taxon>
        <taxon>Henosepilachna</taxon>
    </lineage>
</organism>
<name>A0AAW1UXF1_9CUCU</name>
<reference evidence="1 2" key="1">
    <citation type="submission" date="2023-03" db="EMBL/GenBank/DDBJ databases">
        <title>Genome insight into feeding habits of ladybird beetles.</title>
        <authorList>
            <person name="Li H.-S."/>
            <person name="Huang Y.-H."/>
            <person name="Pang H."/>
        </authorList>
    </citation>
    <scope>NUCLEOTIDE SEQUENCE [LARGE SCALE GENOMIC DNA]</scope>
    <source>
        <strain evidence="1">SYSU_2023b</strain>
        <tissue evidence="1">Whole body</tissue>
    </source>
</reference>
<dbReference type="Gene3D" id="2.40.128.20">
    <property type="match status" value="1"/>
</dbReference>
<protein>
    <submittedName>
        <fullName evidence="1">Uncharacterized protein</fullName>
    </submittedName>
</protein>
<evidence type="ECO:0000313" key="1">
    <source>
        <dbReference type="EMBL" id="KAK9884645.1"/>
    </source>
</evidence>
<sequence length="125" mass="14155">MVQITGKYEMVKSEHFASHLISMGFPEDKVKEYENVKGIHEFTHIGNKILMDIHVEPKYHSEFILGQEVEEKINADLTIKTAAHLEGNTLTLKSKLPNGKTETKIHTFSDSGLTVVSIVYLCNRL</sequence>
<proteinExistence type="predicted"/>
<dbReference type="SUPFAM" id="SSF50814">
    <property type="entry name" value="Lipocalins"/>
    <property type="match status" value="1"/>
</dbReference>
<gene>
    <name evidence="1" type="ORF">WA026_007481</name>
</gene>
<dbReference type="EMBL" id="JARQZJ010000093">
    <property type="protein sequence ID" value="KAK9884645.1"/>
    <property type="molecule type" value="Genomic_DNA"/>
</dbReference>
<dbReference type="Proteomes" id="UP001431783">
    <property type="component" value="Unassembled WGS sequence"/>
</dbReference>
<evidence type="ECO:0000313" key="2">
    <source>
        <dbReference type="Proteomes" id="UP001431783"/>
    </source>
</evidence>
<dbReference type="AlphaFoldDB" id="A0AAW1UXF1"/>